<evidence type="ECO:0000256" key="3">
    <source>
        <dbReference type="ARBA" id="ARBA00022679"/>
    </source>
</evidence>
<proteinExistence type="predicted"/>
<dbReference type="Gene3D" id="3.40.50.920">
    <property type="match status" value="1"/>
</dbReference>
<dbReference type="GO" id="GO:0009507">
    <property type="term" value="C:chloroplast"/>
    <property type="evidence" value="ECO:0007669"/>
    <property type="project" value="TreeGrafter"/>
</dbReference>
<evidence type="ECO:0000256" key="5">
    <source>
        <dbReference type="SAM" id="MobiDB-lite"/>
    </source>
</evidence>
<dbReference type="InterPro" id="IPR005477">
    <property type="entry name" value="Dxylulose-5-P_synthase"/>
</dbReference>
<protein>
    <submittedName>
        <fullName evidence="6">Uncharacterized protein</fullName>
    </submittedName>
</protein>
<keyword evidence="7" id="KW-1185">Reference proteome</keyword>
<comment type="cofactor">
    <cofactor evidence="1">
        <name>Mg(2+)</name>
        <dbReference type="ChEBI" id="CHEBI:18420"/>
    </cofactor>
</comment>
<dbReference type="GO" id="GO:0015995">
    <property type="term" value="P:chlorophyll biosynthetic process"/>
    <property type="evidence" value="ECO:0007669"/>
    <property type="project" value="TreeGrafter"/>
</dbReference>
<dbReference type="Proteomes" id="UP001141806">
    <property type="component" value="Unassembled WGS sequence"/>
</dbReference>
<dbReference type="SUPFAM" id="SSF52922">
    <property type="entry name" value="TK C-terminal domain-like"/>
    <property type="match status" value="1"/>
</dbReference>
<feature type="region of interest" description="Disordered" evidence="5">
    <location>
        <begin position="1"/>
        <end position="21"/>
    </location>
</feature>
<comment type="subunit">
    <text evidence="2">Homodimer.</text>
</comment>
<keyword evidence="3" id="KW-0808">Transferase</keyword>
<sequence>MSDLDKALGDEGEKSSKAKKEDGGDCVAHLVEGFDQLSLLVISFFVDGKLGSVSALNRLHTFPQAENGFHITMLKVLNRRRAQLDLKKGRRRINWRFGSHIAQFLALNGFLDGKTKCRPIVLPDQYIEHGSPADQMIEAGLTPSHIAATVFKVLGQTREALEVMSMRS</sequence>
<dbReference type="EMBL" id="JAMYWD010000006">
    <property type="protein sequence ID" value="KAJ4968050.1"/>
    <property type="molecule type" value="Genomic_DNA"/>
</dbReference>
<accession>A0A9Q0QQA1</accession>
<dbReference type="OrthoDB" id="10266385at2759"/>
<dbReference type="InterPro" id="IPR009014">
    <property type="entry name" value="Transketo_C/PFOR_II"/>
</dbReference>
<name>A0A9Q0QQA1_9MAGN</name>
<dbReference type="AlphaFoldDB" id="A0A9Q0QQA1"/>
<gene>
    <name evidence="6" type="ORF">NE237_014751</name>
</gene>
<evidence type="ECO:0000256" key="2">
    <source>
        <dbReference type="ARBA" id="ARBA00011738"/>
    </source>
</evidence>
<dbReference type="PANTHER" id="PTHR43322:SF5">
    <property type="entry name" value="1-DEOXY-D-XYLULOSE-5-PHOSPHATE SYNTHASE, CHLOROPLASTIC"/>
    <property type="match status" value="1"/>
</dbReference>
<dbReference type="PANTHER" id="PTHR43322">
    <property type="entry name" value="1-D-DEOXYXYLULOSE 5-PHOSPHATE SYNTHASE-RELATED"/>
    <property type="match status" value="1"/>
</dbReference>
<keyword evidence="4" id="KW-0786">Thiamine pyrophosphate</keyword>
<reference evidence="6" key="1">
    <citation type="journal article" date="2023" name="Plant J.">
        <title>The genome of the king protea, Protea cynaroides.</title>
        <authorList>
            <person name="Chang J."/>
            <person name="Duong T.A."/>
            <person name="Schoeman C."/>
            <person name="Ma X."/>
            <person name="Roodt D."/>
            <person name="Barker N."/>
            <person name="Li Z."/>
            <person name="Van de Peer Y."/>
            <person name="Mizrachi E."/>
        </authorList>
    </citation>
    <scope>NUCLEOTIDE SEQUENCE</scope>
    <source>
        <tissue evidence="6">Young leaves</tissue>
    </source>
</reference>
<comment type="caution">
    <text evidence="6">The sequence shown here is derived from an EMBL/GenBank/DDBJ whole genome shotgun (WGS) entry which is preliminary data.</text>
</comment>
<evidence type="ECO:0000256" key="4">
    <source>
        <dbReference type="ARBA" id="ARBA00023052"/>
    </source>
</evidence>
<evidence type="ECO:0000256" key="1">
    <source>
        <dbReference type="ARBA" id="ARBA00001946"/>
    </source>
</evidence>
<evidence type="ECO:0000313" key="7">
    <source>
        <dbReference type="Proteomes" id="UP001141806"/>
    </source>
</evidence>
<organism evidence="6 7">
    <name type="scientific">Protea cynaroides</name>
    <dbReference type="NCBI Taxonomy" id="273540"/>
    <lineage>
        <taxon>Eukaryota</taxon>
        <taxon>Viridiplantae</taxon>
        <taxon>Streptophyta</taxon>
        <taxon>Embryophyta</taxon>
        <taxon>Tracheophyta</taxon>
        <taxon>Spermatophyta</taxon>
        <taxon>Magnoliopsida</taxon>
        <taxon>Proteales</taxon>
        <taxon>Proteaceae</taxon>
        <taxon>Protea</taxon>
    </lineage>
</organism>
<evidence type="ECO:0000313" key="6">
    <source>
        <dbReference type="EMBL" id="KAJ4968050.1"/>
    </source>
</evidence>
<dbReference type="GO" id="GO:0016114">
    <property type="term" value="P:terpenoid biosynthetic process"/>
    <property type="evidence" value="ECO:0007669"/>
    <property type="project" value="InterPro"/>
</dbReference>
<dbReference type="GO" id="GO:0008661">
    <property type="term" value="F:1-deoxy-D-xylulose-5-phosphate synthase activity"/>
    <property type="evidence" value="ECO:0007669"/>
    <property type="project" value="InterPro"/>
</dbReference>